<dbReference type="EMBL" id="CALNXI010000371">
    <property type="protein sequence ID" value="CAH3025781.1"/>
    <property type="molecule type" value="Genomic_DNA"/>
</dbReference>
<accession>A0ABN8MCL0</accession>
<reference evidence="1 2" key="1">
    <citation type="submission" date="2022-05" db="EMBL/GenBank/DDBJ databases">
        <authorList>
            <consortium name="Genoscope - CEA"/>
            <person name="William W."/>
        </authorList>
    </citation>
    <scope>NUCLEOTIDE SEQUENCE [LARGE SCALE GENOMIC DNA]</scope>
</reference>
<sequence>MPSIVYGISVWGGLTNKEGFKALEALHCRAARIIFELPWEISNADVMKKANWSSLAFMYKISLAKLMYKIHNNLTPDAMSAIIKNNDNIKRYQLRKKLKIDVPRFNTNYMRNSVARRGAIVWNTLVPQLNEDIDNVKKYAIMARRSKALLHLDFDCISPQTLTRREEDFKYN</sequence>
<comment type="caution">
    <text evidence="1">The sequence shown here is derived from an EMBL/GenBank/DDBJ whole genome shotgun (WGS) entry which is preliminary data.</text>
</comment>
<protein>
    <submittedName>
        <fullName evidence="1">Uncharacterized protein</fullName>
    </submittedName>
</protein>
<keyword evidence="2" id="KW-1185">Reference proteome</keyword>
<organism evidence="1 2">
    <name type="scientific">Porites evermanni</name>
    <dbReference type="NCBI Taxonomy" id="104178"/>
    <lineage>
        <taxon>Eukaryota</taxon>
        <taxon>Metazoa</taxon>
        <taxon>Cnidaria</taxon>
        <taxon>Anthozoa</taxon>
        <taxon>Hexacorallia</taxon>
        <taxon>Scleractinia</taxon>
        <taxon>Fungiina</taxon>
        <taxon>Poritidae</taxon>
        <taxon>Porites</taxon>
    </lineage>
</organism>
<evidence type="ECO:0000313" key="2">
    <source>
        <dbReference type="Proteomes" id="UP001159427"/>
    </source>
</evidence>
<gene>
    <name evidence="1" type="ORF">PEVE_00027167</name>
</gene>
<dbReference type="Proteomes" id="UP001159427">
    <property type="component" value="Unassembled WGS sequence"/>
</dbReference>
<proteinExistence type="predicted"/>
<evidence type="ECO:0000313" key="1">
    <source>
        <dbReference type="EMBL" id="CAH3025781.1"/>
    </source>
</evidence>
<name>A0ABN8MCL0_9CNID</name>